<dbReference type="SUPFAM" id="SSF52833">
    <property type="entry name" value="Thioredoxin-like"/>
    <property type="match status" value="1"/>
</dbReference>
<accession>A0A562D8L8</accession>
<dbReference type="EC" id="1.20.4.1" evidence="4 7"/>
<evidence type="ECO:0000313" key="9">
    <source>
        <dbReference type="Proteomes" id="UP000321583"/>
    </source>
</evidence>
<evidence type="ECO:0000256" key="3">
    <source>
        <dbReference type="ARBA" id="ARBA00023002"/>
    </source>
</evidence>
<dbReference type="InterPro" id="IPR006659">
    <property type="entry name" value="Arsenate_reductase"/>
</dbReference>
<protein>
    <recommendedName>
        <fullName evidence="5 7">Arsenate reductase</fullName>
        <ecNumber evidence="4 7">1.20.4.1</ecNumber>
    </recommendedName>
</protein>
<evidence type="ECO:0000256" key="6">
    <source>
        <dbReference type="PROSITE-ProRule" id="PRU01282"/>
    </source>
</evidence>
<evidence type="ECO:0000256" key="5">
    <source>
        <dbReference type="ARBA" id="ARBA00039879"/>
    </source>
</evidence>
<dbReference type="GO" id="GO:0008794">
    <property type="term" value="F:arsenate reductase (glutaredoxin) activity"/>
    <property type="evidence" value="ECO:0007669"/>
    <property type="project" value="UniProtKB-UniRule"/>
</dbReference>
<dbReference type="RefSeq" id="WP_019397808.1">
    <property type="nucleotide sequence ID" value="NZ_VLJS01000081.1"/>
</dbReference>
<dbReference type="PROSITE" id="PS51353">
    <property type="entry name" value="ARSC"/>
    <property type="match status" value="1"/>
</dbReference>
<dbReference type="OrthoDB" id="9790554at2"/>
<evidence type="ECO:0000313" key="8">
    <source>
        <dbReference type="EMBL" id="TWH05910.1"/>
    </source>
</evidence>
<dbReference type="Pfam" id="PF03960">
    <property type="entry name" value="ArsC"/>
    <property type="match status" value="1"/>
</dbReference>
<dbReference type="InterPro" id="IPR006660">
    <property type="entry name" value="Arsenate_reductase-like"/>
</dbReference>
<comment type="catalytic activity">
    <reaction evidence="7">
        <text>[glutaredoxin]-dithiol + arsenate + glutathione + H(+) = glutathionyl-S-S-[glutaredoxin] + arsenite + H2O</text>
        <dbReference type="Rhea" id="RHEA:22016"/>
        <dbReference type="Rhea" id="RHEA-COMP:10729"/>
        <dbReference type="Rhea" id="RHEA-COMP:17668"/>
        <dbReference type="ChEBI" id="CHEBI:15377"/>
        <dbReference type="ChEBI" id="CHEBI:15378"/>
        <dbReference type="ChEBI" id="CHEBI:29242"/>
        <dbReference type="ChEBI" id="CHEBI:29950"/>
        <dbReference type="ChEBI" id="CHEBI:48597"/>
        <dbReference type="ChEBI" id="CHEBI:57925"/>
        <dbReference type="ChEBI" id="CHEBI:146199"/>
        <dbReference type="EC" id="1.20.4.1"/>
    </reaction>
</comment>
<evidence type="ECO:0000256" key="2">
    <source>
        <dbReference type="ARBA" id="ARBA00022849"/>
    </source>
</evidence>
<evidence type="ECO:0000256" key="1">
    <source>
        <dbReference type="ARBA" id="ARBA00007198"/>
    </source>
</evidence>
<evidence type="ECO:0000256" key="4">
    <source>
        <dbReference type="ARBA" id="ARBA00038969"/>
    </source>
</evidence>
<dbReference type="AlphaFoldDB" id="A0A562D8L8"/>
<dbReference type="PANTHER" id="PTHR30041:SF5">
    <property type="entry name" value="ARSENATE REDUCTASE-RELATED"/>
    <property type="match status" value="1"/>
</dbReference>
<keyword evidence="2" id="KW-0059">Arsenical resistance</keyword>
<proteinExistence type="inferred from homology"/>
<dbReference type="PANTHER" id="PTHR30041">
    <property type="entry name" value="ARSENATE REDUCTASE"/>
    <property type="match status" value="1"/>
</dbReference>
<dbReference type="Proteomes" id="UP000321583">
    <property type="component" value="Unassembled WGS sequence"/>
</dbReference>
<dbReference type="CDD" id="cd03034">
    <property type="entry name" value="ArsC_ArsC"/>
    <property type="match status" value="1"/>
</dbReference>
<reference evidence="8 9" key="1">
    <citation type="submission" date="2019-07" db="EMBL/GenBank/DDBJ databases">
        <title>Genome sequencing of lignin-degrading bacterial isolates.</title>
        <authorList>
            <person name="Gladden J."/>
        </authorList>
    </citation>
    <scope>NUCLEOTIDE SEQUENCE [LARGE SCALE GENOMIC DNA]</scope>
    <source>
        <strain evidence="8 9">J19</strain>
    </source>
</reference>
<evidence type="ECO:0000256" key="7">
    <source>
        <dbReference type="RuleBase" id="RU362029"/>
    </source>
</evidence>
<keyword evidence="3 7" id="KW-0560">Oxidoreductase</keyword>
<sequence>MQRATVWHNPRCSKSRAVLEILRERGIEPVMFNYLAHPPDRQSLRRVAESCGGVRVLVRSSEPLYAELGLDSADDEALLDAMIANPQLINRPVVITRRGARLCRPPEEVVALLD</sequence>
<dbReference type="Gene3D" id="3.40.30.10">
    <property type="entry name" value="Glutaredoxin"/>
    <property type="match status" value="1"/>
</dbReference>
<keyword evidence="9" id="KW-1185">Reference proteome</keyword>
<gene>
    <name evidence="8" type="ORF">L613_005000000200</name>
</gene>
<organism evidence="8 9">
    <name type="scientific">Pseudoxanthomonas taiwanensis J19</name>
    <dbReference type="NCBI Taxonomy" id="935569"/>
    <lineage>
        <taxon>Bacteria</taxon>
        <taxon>Pseudomonadati</taxon>
        <taxon>Pseudomonadota</taxon>
        <taxon>Gammaproteobacteria</taxon>
        <taxon>Lysobacterales</taxon>
        <taxon>Lysobacteraceae</taxon>
        <taxon>Pseudoxanthomonas</taxon>
    </lineage>
</organism>
<dbReference type="NCBIfam" id="TIGR00014">
    <property type="entry name" value="arsC"/>
    <property type="match status" value="1"/>
</dbReference>
<dbReference type="EMBL" id="VLJS01000081">
    <property type="protein sequence ID" value="TWH05910.1"/>
    <property type="molecule type" value="Genomic_DNA"/>
</dbReference>
<comment type="caution">
    <text evidence="8">The sequence shown here is derived from an EMBL/GenBank/DDBJ whole genome shotgun (WGS) entry which is preliminary data.</text>
</comment>
<name>A0A562D8L8_9GAMM</name>
<comment type="similarity">
    <text evidence="1 6 7">Belongs to the ArsC family.</text>
</comment>
<dbReference type="GO" id="GO:0046685">
    <property type="term" value="P:response to arsenic-containing substance"/>
    <property type="evidence" value="ECO:0007669"/>
    <property type="project" value="UniProtKB-KW"/>
</dbReference>
<dbReference type="InterPro" id="IPR036249">
    <property type="entry name" value="Thioredoxin-like_sf"/>
</dbReference>